<dbReference type="SMART" id="SM00028">
    <property type="entry name" value="TPR"/>
    <property type="match status" value="4"/>
</dbReference>
<dbReference type="PANTHER" id="PTHR12558:SF13">
    <property type="entry name" value="CELL DIVISION CYCLE PROTEIN 27 HOMOLOG"/>
    <property type="match status" value="1"/>
</dbReference>
<dbReference type="GO" id="GO:0009190">
    <property type="term" value="P:cyclic nucleotide biosynthetic process"/>
    <property type="evidence" value="ECO:0007669"/>
    <property type="project" value="InterPro"/>
</dbReference>
<dbReference type="Pfam" id="PF13432">
    <property type="entry name" value="TPR_16"/>
    <property type="match status" value="1"/>
</dbReference>
<feature type="domain" description="Guanylate cyclase" evidence="1">
    <location>
        <begin position="8"/>
        <end position="114"/>
    </location>
</feature>
<dbReference type="SUPFAM" id="SSF81901">
    <property type="entry name" value="HCP-like"/>
    <property type="match status" value="1"/>
</dbReference>
<sequence>MARRQLSAIMFTDLAGYTAMMQEDEFNAKGVRDQHRQILEKEIKGHDGQILQYYGDGALSIFSSTISAANSALTIQLSSIQNKIPLRVGIHSGDVVVEDEGVYGDGVNIASRIESFSVPGSVMISDKVFDDIKNHQSFRPLLMGEFELKNVLKPVEVYALTNDGLVVPHRTDLKGKVKERIKSIAVLPFINRSADPENEYFSDGITEEIITALAKVEGLRVISRTSSFSFKGKQMDVREIGKQLEVQSILDGSVRKSGNRVRIVAQLSSTFDGYQLWTETYDRTLEDIFEVQDEISLKIAQQLKERLSKKGLEDHDKTKAINIEAYNAYLQGLFYYNKWTPINAQKAVESFNKAIELEPGYAQAYSGLSLSYGLMSFTGFMTPSDGYRLTEEAARKTLNLDPKNENGYVSLGLIELFAKWNFDKGKEYLDKALDINPKSPEANQAASLYFLVKNDLEKSLEAIQKAREVDPLSLITNRTLADIYYLRRDYDMAIEVYDWLLQQDPEFKSALDFKAWAHLMNRDHETAIQIFESFLEAETAHAIKPYVQLGYAYALKGEMEQATFYLRQLEQDAKNSPPETNYLNYATLYAGLGRIEESLNYLEKVVEQRLGSVLLIHLSPIWEPLHDSPRFNRLLKKVGLNNF</sequence>
<dbReference type="RefSeq" id="WP_089354998.1">
    <property type="nucleotide sequence ID" value="NZ_FZPD01000001.1"/>
</dbReference>
<dbReference type="Pfam" id="PF00211">
    <property type="entry name" value="Guanylate_cyc"/>
    <property type="match status" value="1"/>
</dbReference>
<dbReference type="InterPro" id="IPR001054">
    <property type="entry name" value="A/G_cyclase"/>
</dbReference>
<dbReference type="InterPro" id="IPR011990">
    <property type="entry name" value="TPR-like_helical_dom_sf"/>
</dbReference>
<dbReference type="InterPro" id="IPR019734">
    <property type="entry name" value="TPR_rpt"/>
</dbReference>
<dbReference type="PANTHER" id="PTHR12558">
    <property type="entry name" value="CELL DIVISION CYCLE 16,23,27"/>
    <property type="match status" value="1"/>
</dbReference>
<dbReference type="Gene3D" id="3.40.50.10070">
    <property type="entry name" value="TolB, N-terminal domain"/>
    <property type="match status" value="1"/>
</dbReference>
<dbReference type="AlphaFoldDB" id="A0A239ELC1"/>
<dbReference type="Proteomes" id="UP000198393">
    <property type="component" value="Unassembled WGS sequence"/>
</dbReference>
<reference evidence="2 3" key="1">
    <citation type="submission" date="2017-06" db="EMBL/GenBank/DDBJ databases">
        <authorList>
            <person name="Kim H.J."/>
            <person name="Triplett B.A."/>
        </authorList>
    </citation>
    <scope>NUCLEOTIDE SEQUENCE [LARGE SCALE GENOMIC DNA]</scope>
    <source>
        <strain evidence="2 3">DSM 19307</strain>
    </source>
</reference>
<name>A0A239ELC1_EKHLU</name>
<evidence type="ECO:0000313" key="3">
    <source>
        <dbReference type="Proteomes" id="UP000198393"/>
    </source>
</evidence>
<organism evidence="2 3">
    <name type="scientific">Ekhidna lutea</name>
    <dbReference type="NCBI Taxonomy" id="447679"/>
    <lineage>
        <taxon>Bacteria</taxon>
        <taxon>Pseudomonadati</taxon>
        <taxon>Bacteroidota</taxon>
        <taxon>Cytophagia</taxon>
        <taxon>Cytophagales</taxon>
        <taxon>Reichenbachiellaceae</taxon>
        <taxon>Ekhidna</taxon>
    </lineage>
</organism>
<dbReference type="Gene3D" id="3.30.70.1230">
    <property type="entry name" value="Nucleotide cyclase"/>
    <property type="match status" value="1"/>
</dbReference>
<dbReference type="SUPFAM" id="SSF55073">
    <property type="entry name" value="Nucleotide cyclase"/>
    <property type="match status" value="1"/>
</dbReference>
<dbReference type="CDD" id="cd07302">
    <property type="entry name" value="CHD"/>
    <property type="match status" value="1"/>
</dbReference>
<keyword evidence="3" id="KW-1185">Reference proteome</keyword>
<dbReference type="PROSITE" id="PS50125">
    <property type="entry name" value="GUANYLATE_CYCLASE_2"/>
    <property type="match status" value="1"/>
</dbReference>
<evidence type="ECO:0000259" key="1">
    <source>
        <dbReference type="PROSITE" id="PS50125"/>
    </source>
</evidence>
<proteinExistence type="predicted"/>
<protein>
    <submittedName>
        <fullName evidence="2">TolB amino-terminal domain-containing protein</fullName>
    </submittedName>
</protein>
<dbReference type="Pfam" id="PF13181">
    <property type="entry name" value="TPR_8"/>
    <property type="match status" value="2"/>
</dbReference>
<dbReference type="OrthoDB" id="9779074at2"/>
<dbReference type="GO" id="GO:0035556">
    <property type="term" value="P:intracellular signal transduction"/>
    <property type="evidence" value="ECO:0007669"/>
    <property type="project" value="InterPro"/>
</dbReference>
<dbReference type="EMBL" id="FZPD01000001">
    <property type="protein sequence ID" value="SNS45465.1"/>
    <property type="molecule type" value="Genomic_DNA"/>
</dbReference>
<accession>A0A239ELC1</accession>
<evidence type="ECO:0000313" key="2">
    <source>
        <dbReference type="EMBL" id="SNS45465.1"/>
    </source>
</evidence>
<dbReference type="InterPro" id="IPR029787">
    <property type="entry name" value="Nucleotide_cyclase"/>
</dbReference>
<dbReference type="GO" id="GO:0004016">
    <property type="term" value="F:adenylate cyclase activity"/>
    <property type="evidence" value="ECO:0007669"/>
    <property type="project" value="UniProtKB-ARBA"/>
</dbReference>
<dbReference type="SUPFAM" id="SSF48452">
    <property type="entry name" value="TPR-like"/>
    <property type="match status" value="1"/>
</dbReference>
<dbReference type="NCBIfam" id="NF047558">
    <property type="entry name" value="TPR_END_plus"/>
    <property type="match status" value="1"/>
</dbReference>
<gene>
    <name evidence="2" type="ORF">SAMN05421640_0216</name>
</gene>
<dbReference type="Gene3D" id="1.25.40.10">
    <property type="entry name" value="Tetratricopeptide repeat domain"/>
    <property type="match status" value="2"/>
</dbReference>